<dbReference type="Pfam" id="PF08159">
    <property type="entry name" value="NUC153"/>
    <property type="match status" value="1"/>
</dbReference>
<organism evidence="8 9">
    <name type="scientific">Ciona intestinalis</name>
    <name type="common">Transparent sea squirt</name>
    <name type="synonym">Ascidia intestinalis</name>
    <dbReference type="NCBI Taxonomy" id="7719"/>
    <lineage>
        <taxon>Eukaryota</taxon>
        <taxon>Metazoa</taxon>
        <taxon>Chordata</taxon>
        <taxon>Tunicata</taxon>
        <taxon>Ascidiacea</taxon>
        <taxon>Phlebobranchia</taxon>
        <taxon>Cionidae</taxon>
        <taxon>Ciona</taxon>
    </lineage>
</organism>
<proteinExistence type="inferred from homology"/>
<reference evidence="9" key="1">
    <citation type="journal article" date="2002" name="Science">
        <title>The draft genome of Ciona intestinalis: insights into chordate and vertebrate origins.</title>
        <authorList>
            <person name="Dehal P."/>
            <person name="Satou Y."/>
            <person name="Campbell R.K."/>
            <person name="Chapman J."/>
            <person name="Degnan B."/>
            <person name="De Tomaso A."/>
            <person name="Davidson B."/>
            <person name="Di Gregorio A."/>
            <person name="Gelpke M."/>
            <person name="Goodstein D.M."/>
            <person name="Harafuji N."/>
            <person name="Hastings K.E."/>
            <person name="Ho I."/>
            <person name="Hotta K."/>
            <person name="Huang W."/>
            <person name="Kawashima T."/>
            <person name="Lemaire P."/>
            <person name="Martinez D."/>
            <person name="Meinertzhagen I.A."/>
            <person name="Necula S."/>
            <person name="Nonaka M."/>
            <person name="Putnam N."/>
            <person name="Rash S."/>
            <person name="Saiga H."/>
            <person name="Satake M."/>
            <person name="Terry A."/>
            <person name="Yamada L."/>
            <person name="Wang H.G."/>
            <person name="Awazu S."/>
            <person name="Azumi K."/>
            <person name="Boore J."/>
            <person name="Branno M."/>
            <person name="Chin-Bow S."/>
            <person name="DeSantis R."/>
            <person name="Doyle S."/>
            <person name="Francino P."/>
            <person name="Keys D.N."/>
            <person name="Haga S."/>
            <person name="Hayashi H."/>
            <person name="Hino K."/>
            <person name="Imai K.S."/>
            <person name="Inaba K."/>
            <person name="Kano S."/>
            <person name="Kobayashi K."/>
            <person name="Kobayashi M."/>
            <person name="Lee B.I."/>
            <person name="Makabe K.W."/>
            <person name="Manohar C."/>
            <person name="Matassi G."/>
            <person name="Medina M."/>
            <person name="Mochizuki Y."/>
            <person name="Mount S."/>
            <person name="Morishita T."/>
            <person name="Miura S."/>
            <person name="Nakayama A."/>
            <person name="Nishizaka S."/>
            <person name="Nomoto H."/>
            <person name="Ohta F."/>
            <person name="Oishi K."/>
            <person name="Rigoutsos I."/>
            <person name="Sano M."/>
            <person name="Sasaki A."/>
            <person name="Sasakura Y."/>
            <person name="Shoguchi E."/>
            <person name="Shin-i T."/>
            <person name="Spagnuolo A."/>
            <person name="Stainier D."/>
            <person name="Suzuki M.M."/>
            <person name="Tassy O."/>
            <person name="Takatori N."/>
            <person name="Tokuoka M."/>
            <person name="Yagi K."/>
            <person name="Yoshizaki F."/>
            <person name="Wada S."/>
            <person name="Zhang C."/>
            <person name="Hyatt P.D."/>
            <person name="Larimer F."/>
            <person name="Detter C."/>
            <person name="Doggett N."/>
            <person name="Glavina T."/>
            <person name="Hawkins T."/>
            <person name="Richardson P."/>
            <person name="Lucas S."/>
            <person name="Kohara Y."/>
            <person name="Levine M."/>
            <person name="Satoh N."/>
            <person name="Rokhsar D.S."/>
        </authorList>
    </citation>
    <scope>NUCLEOTIDE SEQUENCE [LARGE SCALE GENOMIC DNA]</scope>
</reference>
<dbReference type="InterPro" id="IPR039754">
    <property type="entry name" value="Esf1"/>
</dbReference>
<dbReference type="GO" id="GO:0005730">
    <property type="term" value="C:nucleolus"/>
    <property type="evidence" value="ECO:0007669"/>
    <property type="project" value="UniProtKB-SubCell"/>
</dbReference>
<feature type="region of interest" description="Disordered" evidence="5">
    <location>
        <begin position="80"/>
        <end position="174"/>
    </location>
</feature>
<dbReference type="GO" id="GO:0006364">
    <property type="term" value="P:rRNA processing"/>
    <property type="evidence" value="ECO:0000318"/>
    <property type="project" value="GO_Central"/>
</dbReference>
<keyword evidence="4" id="KW-0539">Nucleus</keyword>
<evidence type="ECO:0000256" key="5">
    <source>
        <dbReference type="SAM" id="MobiDB-lite"/>
    </source>
</evidence>
<dbReference type="AlphaFoldDB" id="H2XW54"/>
<dbReference type="PANTHER" id="PTHR12202:SF0">
    <property type="entry name" value="ESF1 HOMOLOG"/>
    <property type="match status" value="1"/>
</dbReference>
<dbReference type="Ensembl" id="ENSCINT00000031726.1">
    <property type="protein sequence ID" value="ENSCINP00000033888.1"/>
    <property type="gene ID" value="ENSCING00000020446.1"/>
</dbReference>
<dbReference type="Proteomes" id="UP000008144">
    <property type="component" value="Chromosome 11"/>
</dbReference>
<sequence>MPSNDTDKRFESVLRDHRFRSIKQKQKKVQIDGRFQSMFTDKRFKLQYETDKRGKPIHQASSENLKKYYRLSYEEKKRLKAERARKLNCLNSSQSETTETTKVDETENESKEEKAEDSLSFSSEYESSDEDEEDPDLARGEGGVETSSDEEEDEFYEDQTNIQDQHWGEMDADADRSTDISSRLALCNMDWDRIRATDLFVLFDSFKPVNGKIKSVSIYPSEYGLQRLAEEVQRGPAELRKDDSDEDTEDKDVKILNNKEGSKFQAEKLRQYQINRLKYYYAVIECDSKETADALYQDCDGLEYETSSTKLDLRFIPDETTFDEHPPKDMANSLPDKELFKPSEFITKALNQAKVDLTWDETDHRRLAVTMRRFNEDEIADMDVKDFLASSSGSDEEENETKPKHFVKIRYIALSKPGISSRTTDEDQIMRYRSLLLDNDDADDKKDDVDMEVTWEPDLLSKPDVRDFNNILQKVEEEGSENEEKENEDKESEEDSVDAEEPSLKSKKKKFGKKRDQEETEDDRKRKAELEMLMLDEEDLKKHFNMDEIEKQEQRSKKSKKRHQNDDQKEDNFKIDVDDRRFSALYTTPAFALDPNNPSFRKTKAMKELLNERQTRVQKKNE</sequence>
<evidence type="ECO:0000259" key="6">
    <source>
        <dbReference type="Pfam" id="PF08159"/>
    </source>
</evidence>
<dbReference type="InterPro" id="IPR012580">
    <property type="entry name" value="NUC153"/>
</dbReference>
<dbReference type="FunCoup" id="H2XW54">
    <property type="interactions" value="285"/>
</dbReference>
<dbReference type="STRING" id="7719.ENSCINP00000033888"/>
<feature type="compositionally biased region" description="Acidic residues" evidence="5">
    <location>
        <begin position="478"/>
        <end position="501"/>
    </location>
</feature>
<feature type="domain" description="ESF1 RRM" evidence="7">
    <location>
        <begin position="182"/>
        <end position="331"/>
    </location>
</feature>
<feature type="compositionally biased region" description="Basic and acidic residues" evidence="5">
    <location>
        <begin position="514"/>
        <end position="530"/>
    </location>
</feature>
<dbReference type="HOGENOM" id="CLU_010564_2_0_1"/>
<evidence type="ECO:0000313" key="9">
    <source>
        <dbReference type="Proteomes" id="UP000008144"/>
    </source>
</evidence>
<feature type="compositionally biased region" description="Basic and acidic residues" evidence="5">
    <location>
        <begin position="539"/>
        <end position="556"/>
    </location>
</feature>
<evidence type="ECO:0000256" key="1">
    <source>
        <dbReference type="ARBA" id="ARBA00004604"/>
    </source>
</evidence>
<dbReference type="PANTHER" id="PTHR12202">
    <property type="entry name" value="ESF1 HOMOLOG"/>
    <property type="match status" value="1"/>
</dbReference>
<feature type="domain" description="NUC153" evidence="6">
    <location>
        <begin position="579"/>
        <end position="607"/>
    </location>
</feature>
<evidence type="ECO:0000256" key="2">
    <source>
        <dbReference type="ARBA" id="ARBA00009087"/>
    </source>
</evidence>
<feature type="compositionally biased region" description="Acidic residues" evidence="5">
    <location>
        <begin position="147"/>
        <end position="157"/>
    </location>
</feature>
<evidence type="ECO:0000313" key="8">
    <source>
        <dbReference type="Ensembl" id="ENSCINP00000033888.1"/>
    </source>
</evidence>
<evidence type="ECO:0000259" key="7">
    <source>
        <dbReference type="Pfam" id="PF25121"/>
    </source>
</evidence>
<name>H2XW54_CIOIN</name>
<comment type="similarity">
    <text evidence="2">Belongs to the ESF1 family.</text>
</comment>
<feature type="compositionally biased region" description="Basic and acidic residues" evidence="5">
    <location>
        <begin position="99"/>
        <end position="117"/>
    </location>
</feature>
<feature type="compositionally biased region" description="Basic and acidic residues" evidence="5">
    <location>
        <begin position="564"/>
        <end position="575"/>
    </location>
</feature>
<dbReference type="GeneTree" id="ENSGT00390000004881"/>
<keyword evidence="9" id="KW-1185">Reference proteome</keyword>
<evidence type="ECO:0000256" key="3">
    <source>
        <dbReference type="ARBA" id="ARBA00023054"/>
    </source>
</evidence>
<keyword evidence="3" id="KW-0175">Coiled coil</keyword>
<dbReference type="GO" id="GO:0003723">
    <property type="term" value="F:RNA binding"/>
    <property type="evidence" value="ECO:0000318"/>
    <property type="project" value="GO_Central"/>
</dbReference>
<accession>H2XW54</accession>
<dbReference type="EMBL" id="EAAA01000762">
    <property type="status" value="NOT_ANNOTATED_CDS"/>
    <property type="molecule type" value="Genomic_DNA"/>
</dbReference>
<dbReference type="OMA" id="YEMEMSW"/>
<reference evidence="8" key="3">
    <citation type="submission" date="2025-08" db="UniProtKB">
        <authorList>
            <consortium name="Ensembl"/>
        </authorList>
    </citation>
    <scope>IDENTIFICATION</scope>
</reference>
<dbReference type="Pfam" id="PF25121">
    <property type="entry name" value="RRM_ESF1"/>
    <property type="match status" value="1"/>
</dbReference>
<dbReference type="InterPro" id="IPR056750">
    <property type="entry name" value="RRM_ESF1"/>
</dbReference>
<feature type="compositionally biased region" description="Acidic residues" evidence="5">
    <location>
        <begin position="126"/>
        <end position="135"/>
    </location>
</feature>
<evidence type="ECO:0000256" key="4">
    <source>
        <dbReference type="ARBA" id="ARBA00023242"/>
    </source>
</evidence>
<dbReference type="InParanoid" id="H2XW54"/>
<comment type="subcellular location">
    <subcellularLocation>
        <location evidence="1">Nucleus</location>
        <location evidence="1">Nucleolus</location>
    </subcellularLocation>
</comment>
<reference evidence="8" key="2">
    <citation type="journal article" date="2008" name="Genome Biol.">
        <title>Improved genome assembly and evidence-based global gene model set for the chordate Ciona intestinalis: new insight into intron and operon populations.</title>
        <authorList>
            <person name="Satou Y."/>
            <person name="Mineta K."/>
            <person name="Ogasawara M."/>
            <person name="Sasakura Y."/>
            <person name="Shoguchi E."/>
            <person name="Ueno K."/>
            <person name="Yamada L."/>
            <person name="Matsumoto J."/>
            <person name="Wasserscheid J."/>
            <person name="Dewar K."/>
            <person name="Wiley G.B."/>
            <person name="Macmil S.L."/>
            <person name="Roe B.A."/>
            <person name="Zeller R.W."/>
            <person name="Hastings K.E."/>
            <person name="Lemaire P."/>
            <person name="Lindquist E."/>
            <person name="Endo T."/>
            <person name="Hotta K."/>
            <person name="Inaba K."/>
        </authorList>
    </citation>
    <scope>NUCLEOTIDE SEQUENCE [LARGE SCALE GENOMIC DNA]</scope>
    <source>
        <strain evidence="8">wild type</strain>
    </source>
</reference>
<reference evidence="8" key="4">
    <citation type="submission" date="2025-09" db="UniProtKB">
        <authorList>
            <consortium name="Ensembl"/>
        </authorList>
    </citation>
    <scope>IDENTIFICATION</scope>
</reference>
<feature type="region of interest" description="Disordered" evidence="5">
    <location>
        <begin position="475"/>
        <end position="575"/>
    </location>
</feature>
<protein>
    <submittedName>
        <fullName evidence="8">Uncharacterized protein</fullName>
    </submittedName>
</protein>